<dbReference type="Proteomes" id="UP001481413">
    <property type="component" value="Unassembled WGS sequence"/>
</dbReference>
<feature type="region of interest" description="Disordered" evidence="1">
    <location>
        <begin position="256"/>
        <end position="284"/>
    </location>
</feature>
<dbReference type="InterPro" id="IPR036381">
    <property type="entry name" value="Tus_dom1"/>
</dbReference>
<proteinExistence type="predicted"/>
<dbReference type="Gene3D" id="3.50.14.10">
    <property type="entry name" value="Replication terminator Tus, domain 1 superfamily/Replication terminator Tus"/>
    <property type="match status" value="1"/>
</dbReference>
<evidence type="ECO:0008006" key="4">
    <source>
        <dbReference type="Google" id="ProtNLM"/>
    </source>
</evidence>
<name>A0ABQ0A1G9_9GAMM</name>
<feature type="compositionally biased region" description="Basic and acidic residues" evidence="1">
    <location>
        <begin position="256"/>
        <end position="278"/>
    </location>
</feature>
<dbReference type="SUPFAM" id="SSF56596">
    <property type="entry name" value="Replication terminator protein (Tus)"/>
    <property type="match status" value="1"/>
</dbReference>
<sequence>MISDLKEQFDELKASLADLSGQLATEKPRCFFPLSDAERLIDPNPINWVNDLLSDLWYHDAEQDGRVTRCRHGLILASPATLEKITQVNESKTAFTEVARKLRNQSGQQSGGRAKNVSDTLWSEACQLLTHDGSSFRNLAKNSGMSRLHLKQCNRLIPVISEQPVSCRFSWYTNGRSIKKLSVKDVEGMLLDIGEHKTHIQVQLERLKQLPAHTPLARIQPLAPTVRANLVFENHRKAMNCPLPLFVATEDPHAPLPDIKDVPLHPPEGRTRKAREDNQISDDPIFPSLRVYTYRR</sequence>
<evidence type="ECO:0000256" key="1">
    <source>
        <dbReference type="SAM" id="MobiDB-lite"/>
    </source>
</evidence>
<organism evidence="2 3">
    <name type="scientific">Thalassolituus maritimus</name>
    <dbReference type="NCBI Taxonomy" id="484498"/>
    <lineage>
        <taxon>Bacteria</taxon>
        <taxon>Pseudomonadati</taxon>
        <taxon>Pseudomonadota</taxon>
        <taxon>Gammaproteobacteria</taxon>
        <taxon>Oceanospirillales</taxon>
        <taxon>Oceanospirillaceae</taxon>
        <taxon>Thalassolituus</taxon>
    </lineage>
</organism>
<reference evidence="2 3" key="1">
    <citation type="submission" date="2024-04" db="EMBL/GenBank/DDBJ databases">
        <title>Draft genome sequence of Thalassolituus maritimus NBRC 116585.</title>
        <authorList>
            <person name="Miyakawa T."/>
            <person name="Kusuya Y."/>
            <person name="Miura T."/>
        </authorList>
    </citation>
    <scope>NUCLEOTIDE SEQUENCE [LARGE SCALE GENOMIC DNA]</scope>
    <source>
        <strain evidence="2 3">5NW40-0001</strain>
    </source>
</reference>
<keyword evidence="3" id="KW-1185">Reference proteome</keyword>
<comment type="caution">
    <text evidence="2">The sequence shown here is derived from an EMBL/GenBank/DDBJ whole genome shotgun (WGS) entry which is preliminary data.</text>
</comment>
<accession>A0ABQ0A1G9</accession>
<protein>
    <recommendedName>
        <fullName evidence="4">DNA replication terminus site-binding protein</fullName>
    </recommendedName>
</protein>
<dbReference type="RefSeq" id="WP_353295443.1">
    <property type="nucleotide sequence ID" value="NZ_BAABWH010000006.1"/>
</dbReference>
<dbReference type="InterPro" id="IPR036384">
    <property type="entry name" value="Tus_sf"/>
</dbReference>
<evidence type="ECO:0000313" key="3">
    <source>
        <dbReference type="Proteomes" id="UP001481413"/>
    </source>
</evidence>
<dbReference type="EMBL" id="BAABWH010000006">
    <property type="protein sequence ID" value="GAA6146234.1"/>
    <property type="molecule type" value="Genomic_DNA"/>
</dbReference>
<gene>
    <name evidence="2" type="ORF">NBRC116585_23520</name>
</gene>
<evidence type="ECO:0000313" key="2">
    <source>
        <dbReference type="EMBL" id="GAA6146234.1"/>
    </source>
</evidence>